<dbReference type="AlphaFoldDB" id="A0A1H3NLZ9"/>
<dbReference type="EMBL" id="FNPI01000004">
    <property type="protein sequence ID" value="SDY89229.1"/>
    <property type="molecule type" value="Genomic_DNA"/>
</dbReference>
<sequence>MSWRDQIWEQRWLEGFLPNYLKPLRDAKIETEDMKEFIREAEEFISDLASLSELPRLNKTFKRNIRGYLYKIKIKPKKLHLELLDTKKSPDQLKKRVYITTYRKQFKAEKGMGKCIDSTIYYQSDNRTIVRNVRKHHLFQRLFLLVHQLDMSLAGKKPSEAPLPEPAAEKLQPSVFDEKQHKQKALIVKVNEVIKEYGALDELILTKLNELRFAISECAENIELLDIEEKHHLNRLVNNDLPNLLETYKSLTETQRKESYEDVVGAIHSMRTFVEKQDREIKASRMDRMKQLLKLNELRYEQNVPKKRDAD</sequence>
<dbReference type="STRING" id="1503961.SAMN05421736_104106"/>
<dbReference type="OrthoDB" id="2921822at2"/>
<evidence type="ECO:0000313" key="2">
    <source>
        <dbReference type="Proteomes" id="UP000198935"/>
    </source>
</evidence>
<protein>
    <submittedName>
        <fullName evidence="1">Uncharacterized protein</fullName>
    </submittedName>
</protein>
<name>A0A1H3NLZ9_9BACI</name>
<gene>
    <name evidence="1" type="ORF">SAMN05421736_104106</name>
</gene>
<dbReference type="Proteomes" id="UP000198935">
    <property type="component" value="Unassembled WGS sequence"/>
</dbReference>
<evidence type="ECO:0000313" key="1">
    <source>
        <dbReference type="EMBL" id="SDY89229.1"/>
    </source>
</evidence>
<organism evidence="1 2">
    <name type="scientific">Evansella caseinilytica</name>
    <dbReference type="NCBI Taxonomy" id="1503961"/>
    <lineage>
        <taxon>Bacteria</taxon>
        <taxon>Bacillati</taxon>
        <taxon>Bacillota</taxon>
        <taxon>Bacilli</taxon>
        <taxon>Bacillales</taxon>
        <taxon>Bacillaceae</taxon>
        <taxon>Evansella</taxon>
    </lineage>
</organism>
<reference evidence="2" key="1">
    <citation type="submission" date="2016-10" db="EMBL/GenBank/DDBJ databases">
        <authorList>
            <person name="Varghese N."/>
            <person name="Submissions S."/>
        </authorList>
    </citation>
    <scope>NUCLEOTIDE SEQUENCE [LARGE SCALE GENOMIC DNA]</scope>
    <source>
        <strain evidence="2">SP</strain>
    </source>
</reference>
<keyword evidence="2" id="KW-1185">Reference proteome</keyword>
<accession>A0A1H3NLZ9</accession>
<proteinExistence type="predicted"/>